<dbReference type="AlphaFoldDB" id="A0A9X4MZB8"/>
<dbReference type="EMBL" id="JANCMU010000001">
    <property type="protein sequence ID" value="MDG4945575.1"/>
    <property type="molecule type" value="Genomic_DNA"/>
</dbReference>
<evidence type="ECO:0000313" key="2">
    <source>
        <dbReference type="Proteomes" id="UP001152599"/>
    </source>
</evidence>
<accession>A0A9X4MZB8</accession>
<organism evidence="1 2">
    <name type="scientific">Profundicola chukchiensis</name>
    <dbReference type="NCBI Taxonomy" id="2961959"/>
    <lineage>
        <taxon>Bacteria</taxon>
        <taxon>Pseudomonadati</taxon>
        <taxon>Bacteroidota</taxon>
        <taxon>Flavobacteriia</taxon>
        <taxon>Flavobacteriales</taxon>
        <taxon>Weeksellaceae</taxon>
        <taxon>Profundicola</taxon>
    </lineage>
</organism>
<gene>
    <name evidence="1" type="ORF">NMK71_04045</name>
</gene>
<keyword evidence="2" id="KW-1185">Reference proteome</keyword>
<sequence length="151" mass="17692">MKRFLLATFFIVTGMLSAQQTHVHFPDNVKAPLNAKEKIKFEQVYGPNATYVKERPSLLRNLKDLVRNRVEVEHVPYEKAQGSKVLRNAKDLSTVELYNVYNTNLTHDMQYSPQSFNILKYAINFYPEKKETYKLGNHYITILPQAKKERK</sequence>
<proteinExistence type="predicted"/>
<name>A0A9X4MZB8_9FLAO</name>
<evidence type="ECO:0000313" key="1">
    <source>
        <dbReference type="EMBL" id="MDG4945575.1"/>
    </source>
</evidence>
<comment type="caution">
    <text evidence="1">The sequence shown here is derived from an EMBL/GenBank/DDBJ whole genome shotgun (WGS) entry which is preliminary data.</text>
</comment>
<dbReference type="Proteomes" id="UP001152599">
    <property type="component" value="Unassembled WGS sequence"/>
</dbReference>
<protein>
    <submittedName>
        <fullName evidence="1">Uncharacterized protein</fullName>
    </submittedName>
</protein>
<dbReference type="RefSeq" id="WP_304420158.1">
    <property type="nucleotide sequence ID" value="NZ_JANCMU010000001.1"/>
</dbReference>
<reference evidence="1" key="1">
    <citation type="submission" date="2022-07" db="EMBL/GenBank/DDBJ databases">
        <title>Description and genome-wide analysis of Profundicola chukchiensis gen. nov., sp. nov., marine bacteria isolated from bottom sediments of the Chukchi Sea.</title>
        <authorList>
            <person name="Romanenko L."/>
            <person name="Otstavnykh N."/>
            <person name="Kurilenko V."/>
            <person name="Eremeev V."/>
            <person name="Velansky P."/>
            <person name="Mikhailov V."/>
            <person name="Isaeva M."/>
        </authorList>
    </citation>
    <scope>NUCLEOTIDE SEQUENCE</scope>
    <source>
        <strain evidence="1">KMM 9713</strain>
    </source>
</reference>